<protein>
    <submittedName>
        <fullName evidence="2">Uncharacterized protein</fullName>
    </submittedName>
</protein>
<organism evidence="2 3">
    <name type="scientific">Streptomyces coacervatus</name>
    <dbReference type="NCBI Taxonomy" id="647381"/>
    <lineage>
        <taxon>Bacteria</taxon>
        <taxon>Bacillati</taxon>
        <taxon>Actinomycetota</taxon>
        <taxon>Actinomycetes</taxon>
        <taxon>Kitasatosporales</taxon>
        <taxon>Streptomycetaceae</taxon>
        <taxon>Streptomyces</taxon>
    </lineage>
</organism>
<keyword evidence="3" id="KW-1185">Reference proteome</keyword>
<accession>A0ABP7HRN6</accession>
<evidence type="ECO:0000256" key="1">
    <source>
        <dbReference type="SAM" id="MobiDB-lite"/>
    </source>
</evidence>
<sequence length="70" mass="7829">MDELTEQWKEALAARSDMHPRSPVHALDALLRANRECDVGEWISLIHSPITPQGPRGTSQGRFPVKGNRP</sequence>
<name>A0ABP7HRN6_9ACTN</name>
<dbReference type="Proteomes" id="UP001501009">
    <property type="component" value="Unassembled WGS sequence"/>
</dbReference>
<comment type="caution">
    <text evidence="2">The sequence shown here is derived from an EMBL/GenBank/DDBJ whole genome shotgun (WGS) entry which is preliminary data.</text>
</comment>
<evidence type="ECO:0000313" key="3">
    <source>
        <dbReference type="Proteomes" id="UP001501009"/>
    </source>
</evidence>
<feature type="region of interest" description="Disordered" evidence="1">
    <location>
        <begin position="48"/>
        <end position="70"/>
    </location>
</feature>
<gene>
    <name evidence="2" type="ORF">GCM10022403_039200</name>
</gene>
<reference evidence="3" key="1">
    <citation type="journal article" date="2019" name="Int. J. Syst. Evol. Microbiol.">
        <title>The Global Catalogue of Microorganisms (GCM) 10K type strain sequencing project: providing services to taxonomists for standard genome sequencing and annotation.</title>
        <authorList>
            <consortium name="The Broad Institute Genomics Platform"/>
            <consortium name="The Broad Institute Genome Sequencing Center for Infectious Disease"/>
            <person name="Wu L."/>
            <person name="Ma J."/>
        </authorList>
    </citation>
    <scope>NUCLEOTIDE SEQUENCE [LARGE SCALE GENOMIC DNA]</scope>
    <source>
        <strain evidence="3">JCM 17138</strain>
    </source>
</reference>
<proteinExistence type="predicted"/>
<dbReference type="EMBL" id="BAABDE010000017">
    <property type="protein sequence ID" value="GAA3801066.1"/>
    <property type="molecule type" value="Genomic_DNA"/>
</dbReference>
<evidence type="ECO:0000313" key="2">
    <source>
        <dbReference type="EMBL" id="GAA3801066.1"/>
    </source>
</evidence>